<name>A0AAD6VCA8_9AGAR</name>
<organism evidence="2 3">
    <name type="scientific">Mycena pura</name>
    <dbReference type="NCBI Taxonomy" id="153505"/>
    <lineage>
        <taxon>Eukaryota</taxon>
        <taxon>Fungi</taxon>
        <taxon>Dikarya</taxon>
        <taxon>Basidiomycota</taxon>
        <taxon>Agaricomycotina</taxon>
        <taxon>Agaricomycetes</taxon>
        <taxon>Agaricomycetidae</taxon>
        <taxon>Agaricales</taxon>
        <taxon>Marasmiineae</taxon>
        <taxon>Mycenaceae</taxon>
        <taxon>Mycena</taxon>
    </lineage>
</organism>
<feature type="compositionally biased region" description="Basic residues" evidence="1">
    <location>
        <begin position="1030"/>
        <end position="1039"/>
    </location>
</feature>
<keyword evidence="3" id="KW-1185">Reference proteome</keyword>
<gene>
    <name evidence="2" type="ORF">GGX14DRAFT_367698</name>
</gene>
<accession>A0AAD6VCA8</accession>
<proteinExistence type="predicted"/>
<evidence type="ECO:0000313" key="2">
    <source>
        <dbReference type="EMBL" id="KAJ7205741.1"/>
    </source>
</evidence>
<protein>
    <submittedName>
        <fullName evidence="2">Uncharacterized protein</fullName>
    </submittedName>
</protein>
<feature type="compositionally biased region" description="Low complexity" evidence="1">
    <location>
        <begin position="917"/>
        <end position="926"/>
    </location>
</feature>
<comment type="caution">
    <text evidence="2">The sequence shown here is derived from an EMBL/GenBank/DDBJ whole genome shotgun (WGS) entry which is preliminary data.</text>
</comment>
<feature type="compositionally biased region" description="Acidic residues" evidence="1">
    <location>
        <begin position="976"/>
        <end position="998"/>
    </location>
</feature>
<sequence length="1039" mass="116219">MLFDAFDNLPRNRWSATQLQAVADLCTALGVLNVPSVKTLRKIQKGLQAECGYAPRRIESFLGNVFYMNDIRDVLARDMANPLVAPHLHFYPEENTTPISETYQAKRWTEFDPSQLTSMFNNGRKRFWINEVAQLKTGECIIPERWIRRDGVLTCDGHQLVRNPDMRWTLGSSGTFNADDLVRNYDGLIQAFGPFDWAAGSDVPEMPNSMRKFIDEEEDLYVLMASPWADDVSGNRSKQYNKHMNMYTRNGCLPGRLIQQEYHVHFLSSSPHASSAEQFAAFRDQVNATEKEPVRCFNAATGRKARFIIRVPGLPADNPQQSDECSHMGVNANFPCRKCGWGGTKQEKEEDAQYHAAHFAGAARNAAAIKLELTKQFEIAMRGDAAALEKLQRKSGIKDRIAQHWMELLIQKVKAMKAADPGLTTESMAEEVKTWLDEQPGDKMNPLLDITGLDPSRDTPVEILHTILLGIIKYIWAYLHTKWSDDDRRLVAIRMQSTDLSGLNVPPIRAAYMMQYKNNLIGKHFKTLMQILAFDTHDVCSGAELALIRVAGELGTLLWASEIDNMDEHCAQLSIAAANVMDAFDAVDPLRILVKIKMHLLAHLPDDVRRFGPAVRFSTETEESFNRVFKLCSEFSNRHAPSRDIAGKFASMDRVKHILSGGFWLDANSGKYIQAGRAVRKWLPTDKKLQHRLGWVTLAENTPGKITPVSARRIQPVEWEKTKAAAHPLANPPPASSTWRLGHSLITGSGDRVSTGAWVVALHGDQNIFGRIAELLHGGARGLVTLEQFTYSQERHPDFNWPILRRPTGAEIVAGAQNFLLLESTDIQFVISVAHDCRNGKCKPVVAGKEVQEREITTRDISLIKHSDDDHFVLNMAGLHHFVRLLRVLPRALTEIRPLVDDREKAHKEAAAKVRGTQAARRAQAAAKRRQTAARKRDVAAAAKQTAADADKAAEEAEELARATEEALKRGQELPPGDEPDGDKELQDEGEGSSDSDDESRSEPEASDDDYTPQGCAGRGALRGREAPQGRKRKRARKE</sequence>
<dbReference type="PANTHER" id="PTHR31912">
    <property type="entry name" value="IP13529P"/>
    <property type="match status" value="1"/>
</dbReference>
<feature type="compositionally biased region" description="Basic and acidic residues" evidence="1">
    <location>
        <begin position="949"/>
        <end position="972"/>
    </location>
</feature>
<dbReference type="AlphaFoldDB" id="A0AAD6VCA8"/>
<feature type="region of interest" description="Disordered" evidence="1">
    <location>
        <begin position="907"/>
        <end position="1039"/>
    </location>
</feature>
<evidence type="ECO:0000256" key="1">
    <source>
        <dbReference type="SAM" id="MobiDB-lite"/>
    </source>
</evidence>
<reference evidence="2" key="1">
    <citation type="submission" date="2023-03" db="EMBL/GenBank/DDBJ databases">
        <title>Massive genome expansion in bonnet fungi (Mycena s.s.) driven by repeated elements and novel gene families across ecological guilds.</title>
        <authorList>
            <consortium name="Lawrence Berkeley National Laboratory"/>
            <person name="Harder C.B."/>
            <person name="Miyauchi S."/>
            <person name="Viragh M."/>
            <person name="Kuo A."/>
            <person name="Thoen E."/>
            <person name="Andreopoulos B."/>
            <person name="Lu D."/>
            <person name="Skrede I."/>
            <person name="Drula E."/>
            <person name="Henrissat B."/>
            <person name="Morin E."/>
            <person name="Kohler A."/>
            <person name="Barry K."/>
            <person name="LaButti K."/>
            <person name="Morin E."/>
            <person name="Salamov A."/>
            <person name="Lipzen A."/>
            <person name="Mereny Z."/>
            <person name="Hegedus B."/>
            <person name="Baldrian P."/>
            <person name="Stursova M."/>
            <person name="Weitz H."/>
            <person name="Taylor A."/>
            <person name="Grigoriev I.V."/>
            <person name="Nagy L.G."/>
            <person name="Martin F."/>
            <person name="Kauserud H."/>
        </authorList>
    </citation>
    <scope>NUCLEOTIDE SEQUENCE</scope>
    <source>
        <strain evidence="2">9144</strain>
    </source>
</reference>
<dbReference type="EMBL" id="JARJCW010000042">
    <property type="protein sequence ID" value="KAJ7205741.1"/>
    <property type="molecule type" value="Genomic_DNA"/>
</dbReference>
<dbReference type="Proteomes" id="UP001219525">
    <property type="component" value="Unassembled WGS sequence"/>
</dbReference>
<evidence type="ECO:0000313" key="3">
    <source>
        <dbReference type="Proteomes" id="UP001219525"/>
    </source>
</evidence>
<dbReference type="PANTHER" id="PTHR31912:SF34">
    <property type="entry name" value="NOTOCHORD-RELATED PROTEIN"/>
    <property type="match status" value="1"/>
</dbReference>